<dbReference type="Proteomes" id="UP000824596">
    <property type="component" value="Unassembled WGS sequence"/>
</dbReference>
<dbReference type="RefSeq" id="XP_044715872.1">
    <property type="nucleotide sequence ID" value="XM_044869130.1"/>
</dbReference>
<name>A0A9P8MNP9_9HYPO</name>
<dbReference type="InterPro" id="IPR021102">
    <property type="entry name" value="PNGase_A"/>
</dbReference>
<feature type="signal peptide" evidence="2">
    <location>
        <begin position="1"/>
        <end position="16"/>
    </location>
</feature>
<gene>
    <name evidence="4" type="ORF">HRG_10660</name>
</gene>
<dbReference type="EMBL" id="JAIZPD010000016">
    <property type="protein sequence ID" value="KAH0958359.1"/>
    <property type="molecule type" value="Genomic_DNA"/>
</dbReference>
<dbReference type="AlphaFoldDB" id="A0A9P8MNP9"/>
<evidence type="ECO:0000256" key="2">
    <source>
        <dbReference type="SAM" id="SignalP"/>
    </source>
</evidence>
<reference evidence="4" key="1">
    <citation type="submission" date="2021-09" db="EMBL/GenBank/DDBJ databases">
        <title>A high-quality genome of the endoparasitic fungus Hirsutella rhossiliensis with a comparison of Hirsutella genomes reveals transposable elements contributing to genome size variation.</title>
        <authorList>
            <person name="Lin R."/>
            <person name="Jiao Y."/>
            <person name="Sun X."/>
            <person name="Ling J."/>
            <person name="Xie B."/>
            <person name="Cheng X."/>
        </authorList>
    </citation>
    <scope>NUCLEOTIDE SEQUENCE</scope>
    <source>
        <strain evidence="4">HR02</strain>
    </source>
</reference>
<evidence type="ECO:0000256" key="1">
    <source>
        <dbReference type="SAM" id="MobiDB-lite"/>
    </source>
</evidence>
<dbReference type="GeneID" id="68359788"/>
<evidence type="ECO:0000259" key="3">
    <source>
        <dbReference type="Pfam" id="PF12222"/>
    </source>
</evidence>
<feature type="region of interest" description="Disordered" evidence="1">
    <location>
        <begin position="655"/>
        <end position="702"/>
    </location>
</feature>
<evidence type="ECO:0000313" key="4">
    <source>
        <dbReference type="EMBL" id="KAH0958359.1"/>
    </source>
</evidence>
<dbReference type="Pfam" id="PF25156">
    <property type="entry name" value="PNGase_A_C"/>
    <property type="match status" value="1"/>
</dbReference>
<accession>A0A9P8MNP9</accession>
<sequence>MTRLWWWLAFPLATAAMSGPARMRELVRSVQAPLELRAAGSGAEPLRCFQVTSPVLGPDGLLVGDQTVGRPPKQYRSCLVRLVEHVFANSYGKPYVGTYTPPDCKFGRVIFNLTVVSEGRQYDRLATLWAGDVEVWRTSTAEPKQHPGIVWTHIKDMTAYVSLWKEPQSIIFDLGNLVNERYTGSYNVTITATFFNEIDLPGPGGPPADRVIPVSARKSQHDLGSAWVYPEERAEDQVEMPRNIRRAVLSVAATGQAAEEFWWSNVPQQVADDLADVSLPGLGSFREVRVRIDDKLVGLTWPFPVIFTGGIAPPLHRPLVGLQAFDLGEHEVDITPWLGLICDGKPHNISLEVVAEHNTRAPSNWVLSAKVFVWLSRPGSVSGGELPRVNVSTPSYNLYLSTEPDKRIRYRQSANRSFYARGNVRIDNVRVLSEWRQLFFMDNAGYVGGGGDYQRINASYGGTDSTDVDRIPLYQRNYRYPVLTSYLTRRPRSGPYSMTLDANLTQGVAHTILGESAFPTGLEPFMYKMHEQKRGVELLTTRHGRAFYYQRNDGDSSGGFANLDQEYALGGRGFTDGEGLEFHGNPVLYKHNVSVVNETVVQDKQFVYKPDVDLPERGSGSSRFVVEDYSDQYAPVMADGLRGGSASFSAKHFGLEPAPAWPPIKEVKSSGNWKKPKKKKPKPMFDDEPEDESPMQKPERKN</sequence>
<keyword evidence="5" id="KW-1185">Reference proteome</keyword>
<dbReference type="Pfam" id="PF12222">
    <property type="entry name" value="PNGaseA"/>
    <property type="match status" value="1"/>
</dbReference>
<feature type="chain" id="PRO_5040376883" evidence="2">
    <location>
        <begin position="17"/>
        <end position="702"/>
    </location>
</feature>
<comment type="caution">
    <text evidence="4">The sequence shown here is derived from an EMBL/GenBank/DDBJ whole genome shotgun (WGS) entry which is preliminary data.</text>
</comment>
<protein>
    <submittedName>
        <fullName evidence="4">Peptide n-acetyl-beta-D-glucosaminyl asparaginase amidase A domain-containing protein</fullName>
    </submittedName>
</protein>
<feature type="domain" description="Peptide N-acetyl-beta-D-glucosaminyl asparaginase amidase A N-terminal" evidence="3">
    <location>
        <begin position="76"/>
        <end position="378"/>
    </location>
</feature>
<dbReference type="InterPro" id="IPR056948">
    <property type="entry name" value="PNGaseA_N"/>
</dbReference>
<dbReference type="OrthoDB" id="1612078at2759"/>
<proteinExistence type="predicted"/>
<keyword evidence="2" id="KW-0732">Signal</keyword>
<organism evidence="4 5">
    <name type="scientific">Hirsutella rhossiliensis</name>
    <dbReference type="NCBI Taxonomy" id="111463"/>
    <lineage>
        <taxon>Eukaryota</taxon>
        <taxon>Fungi</taxon>
        <taxon>Dikarya</taxon>
        <taxon>Ascomycota</taxon>
        <taxon>Pezizomycotina</taxon>
        <taxon>Sordariomycetes</taxon>
        <taxon>Hypocreomycetidae</taxon>
        <taxon>Hypocreales</taxon>
        <taxon>Ophiocordycipitaceae</taxon>
        <taxon>Hirsutella</taxon>
    </lineage>
</organism>
<dbReference type="PANTHER" id="PTHR31104">
    <property type="entry name" value="PEPTIDE-N4-(N-ACETYL-BETA-GLUCOSAMINYL)ASPARAGINE AMIDASE A PROTEIN"/>
    <property type="match status" value="1"/>
</dbReference>
<evidence type="ECO:0000313" key="5">
    <source>
        <dbReference type="Proteomes" id="UP000824596"/>
    </source>
</evidence>